<dbReference type="AlphaFoldDB" id="A0A550CQ46"/>
<protein>
    <submittedName>
        <fullName evidence="2">Uncharacterized protein</fullName>
    </submittedName>
</protein>
<evidence type="ECO:0000313" key="3">
    <source>
        <dbReference type="Proteomes" id="UP000320762"/>
    </source>
</evidence>
<feature type="transmembrane region" description="Helical" evidence="1">
    <location>
        <begin position="132"/>
        <end position="151"/>
    </location>
</feature>
<keyword evidence="3" id="KW-1185">Reference proteome</keyword>
<keyword evidence="1" id="KW-0812">Transmembrane</keyword>
<accession>A0A550CQ46</accession>
<feature type="transmembrane region" description="Helical" evidence="1">
    <location>
        <begin position="101"/>
        <end position="120"/>
    </location>
</feature>
<keyword evidence="1" id="KW-0472">Membrane</keyword>
<evidence type="ECO:0000313" key="2">
    <source>
        <dbReference type="EMBL" id="TRM66932.1"/>
    </source>
</evidence>
<gene>
    <name evidence="2" type="ORF">BD626DRAFT_166525</name>
</gene>
<keyword evidence="1" id="KW-1133">Transmembrane helix</keyword>
<dbReference type="EMBL" id="VDMD01000003">
    <property type="protein sequence ID" value="TRM66932.1"/>
    <property type="molecule type" value="Genomic_DNA"/>
</dbReference>
<dbReference type="Proteomes" id="UP000320762">
    <property type="component" value="Unassembled WGS sequence"/>
</dbReference>
<name>A0A550CQ46_9AGAR</name>
<sequence>MESALHTPEPAGVSRAPVCPADYLHVSNPPYLPSGLESSVVQPVLDGSSADLEDLHAYGEAVEPLALEPTIFFAHDPIAPRNTIYSTQQVSYQAHFTLTEAITLLSIVGIFVYGLFCVAQKVVKIVRAAYKALCLAVPALVCHLFCLSYFARLLQTTLASQQTMTARVSASSMPSRISALSMPIAMPPRASALLTPTLFDVSSSVSSPSASSSFMSDASSNRILTTDPSQVYVCEDGLHIREDRVHVCEGEDRMLVFAMLPQHSDFDDNLDVVASSAADDKVSAHAPAGTCAHVSVAGPSEASDEQSTISNAICIATGQAHSEYDTQASENAAQLIACATTAVGNILANKSRNAPINSAINRSRNAPLPEKAPLVETVAPEVCKEG</sequence>
<comment type="caution">
    <text evidence="2">The sequence shown here is derived from an EMBL/GenBank/DDBJ whole genome shotgun (WGS) entry which is preliminary data.</text>
</comment>
<evidence type="ECO:0000256" key="1">
    <source>
        <dbReference type="SAM" id="Phobius"/>
    </source>
</evidence>
<proteinExistence type="predicted"/>
<organism evidence="2 3">
    <name type="scientific">Schizophyllum amplum</name>
    <dbReference type="NCBI Taxonomy" id="97359"/>
    <lineage>
        <taxon>Eukaryota</taxon>
        <taxon>Fungi</taxon>
        <taxon>Dikarya</taxon>
        <taxon>Basidiomycota</taxon>
        <taxon>Agaricomycotina</taxon>
        <taxon>Agaricomycetes</taxon>
        <taxon>Agaricomycetidae</taxon>
        <taxon>Agaricales</taxon>
        <taxon>Schizophyllaceae</taxon>
        <taxon>Schizophyllum</taxon>
    </lineage>
</organism>
<reference evidence="2 3" key="1">
    <citation type="journal article" date="2019" name="New Phytol.">
        <title>Comparative genomics reveals unique wood-decay strategies and fruiting body development in the Schizophyllaceae.</title>
        <authorList>
            <person name="Almasi E."/>
            <person name="Sahu N."/>
            <person name="Krizsan K."/>
            <person name="Balint B."/>
            <person name="Kovacs G.M."/>
            <person name="Kiss B."/>
            <person name="Cseklye J."/>
            <person name="Drula E."/>
            <person name="Henrissat B."/>
            <person name="Nagy I."/>
            <person name="Chovatia M."/>
            <person name="Adam C."/>
            <person name="LaButti K."/>
            <person name="Lipzen A."/>
            <person name="Riley R."/>
            <person name="Grigoriev I.V."/>
            <person name="Nagy L.G."/>
        </authorList>
    </citation>
    <scope>NUCLEOTIDE SEQUENCE [LARGE SCALE GENOMIC DNA]</scope>
    <source>
        <strain evidence="2 3">NL-1724</strain>
    </source>
</reference>